<feature type="compositionally biased region" description="Basic and acidic residues" evidence="1">
    <location>
        <begin position="85"/>
        <end position="94"/>
    </location>
</feature>
<organism evidence="2 3">
    <name type="scientific">Amanita thiersii Skay4041</name>
    <dbReference type="NCBI Taxonomy" id="703135"/>
    <lineage>
        <taxon>Eukaryota</taxon>
        <taxon>Fungi</taxon>
        <taxon>Dikarya</taxon>
        <taxon>Basidiomycota</taxon>
        <taxon>Agaricomycotina</taxon>
        <taxon>Agaricomycetes</taxon>
        <taxon>Agaricomycetidae</taxon>
        <taxon>Agaricales</taxon>
        <taxon>Pluteineae</taxon>
        <taxon>Amanitaceae</taxon>
        <taxon>Amanita</taxon>
    </lineage>
</organism>
<gene>
    <name evidence="2" type="ORF">AMATHDRAFT_93514</name>
</gene>
<evidence type="ECO:0000313" key="3">
    <source>
        <dbReference type="Proteomes" id="UP000242287"/>
    </source>
</evidence>
<feature type="non-terminal residue" evidence="2">
    <location>
        <position position="94"/>
    </location>
</feature>
<name>A0A2A9NY07_9AGAR</name>
<feature type="region of interest" description="Disordered" evidence="1">
    <location>
        <begin position="48"/>
        <end position="94"/>
    </location>
</feature>
<dbReference type="EMBL" id="KZ301974">
    <property type="protein sequence ID" value="PFH53371.1"/>
    <property type="molecule type" value="Genomic_DNA"/>
</dbReference>
<dbReference type="Proteomes" id="UP000242287">
    <property type="component" value="Unassembled WGS sequence"/>
</dbReference>
<keyword evidence="3" id="KW-1185">Reference proteome</keyword>
<dbReference type="AlphaFoldDB" id="A0A2A9NY07"/>
<feature type="non-terminal residue" evidence="2">
    <location>
        <position position="1"/>
    </location>
</feature>
<proteinExistence type="predicted"/>
<dbReference type="OrthoDB" id="343070at2759"/>
<protein>
    <submittedName>
        <fullName evidence="2">Uncharacterized protein</fullName>
    </submittedName>
</protein>
<evidence type="ECO:0000313" key="2">
    <source>
        <dbReference type="EMBL" id="PFH53371.1"/>
    </source>
</evidence>
<reference evidence="2 3" key="1">
    <citation type="submission" date="2014-02" db="EMBL/GenBank/DDBJ databases">
        <title>Transposable element dynamics among asymbiotic and ectomycorrhizal Amanita fungi.</title>
        <authorList>
            <consortium name="DOE Joint Genome Institute"/>
            <person name="Hess J."/>
            <person name="Skrede I."/>
            <person name="Wolfe B."/>
            <person name="LaButti K."/>
            <person name="Ohm R.A."/>
            <person name="Grigoriev I.V."/>
            <person name="Pringle A."/>
        </authorList>
    </citation>
    <scope>NUCLEOTIDE SEQUENCE [LARGE SCALE GENOMIC DNA]</scope>
    <source>
        <strain evidence="2 3">SKay4041</strain>
    </source>
</reference>
<sequence>IDFDTLTTLVPETDLSNPNSDVIVSIYRLLVAQAADLNVTQRELEETRAEAEKKEVELDQALQDRESMSKELESSLETTQGELGNLKRERDELG</sequence>
<feature type="compositionally biased region" description="Basic and acidic residues" evidence="1">
    <location>
        <begin position="48"/>
        <end position="73"/>
    </location>
</feature>
<evidence type="ECO:0000256" key="1">
    <source>
        <dbReference type="SAM" id="MobiDB-lite"/>
    </source>
</evidence>
<accession>A0A2A9NY07</accession>